<dbReference type="HAMAP" id="MF_01161">
    <property type="entry name" value="tRNA_Ile_lys_synt"/>
    <property type="match status" value="1"/>
</dbReference>
<keyword evidence="3 8" id="KW-0436">Ligase</keyword>
<dbReference type="GO" id="GO:0006400">
    <property type="term" value="P:tRNA modification"/>
    <property type="evidence" value="ECO:0007669"/>
    <property type="project" value="UniProtKB-UniRule"/>
</dbReference>
<keyword evidence="2 8" id="KW-0963">Cytoplasm</keyword>
<dbReference type="Proteomes" id="UP000606463">
    <property type="component" value="Unassembled WGS sequence"/>
</dbReference>
<dbReference type="Gene3D" id="3.40.50.620">
    <property type="entry name" value="HUPs"/>
    <property type="match status" value="1"/>
</dbReference>
<dbReference type="SUPFAM" id="SSF82829">
    <property type="entry name" value="MesJ substrate recognition domain-like"/>
    <property type="match status" value="1"/>
</dbReference>
<dbReference type="InterPro" id="IPR012795">
    <property type="entry name" value="tRNA_Ile_lys_synt_N"/>
</dbReference>
<evidence type="ECO:0000256" key="3">
    <source>
        <dbReference type="ARBA" id="ARBA00022598"/>
    </source>
</evidence>
<evidence type="ECO:0000256" key="7">
    <source>
        <dbReference type="ARBA" id="ARBA00048539"/>
    </source>
</evidence>
<dbReference type="SUPFAM" id="SSF56037">
    <property type="entry name" value="PheT/TilS domain"/>
    <property type="match status" value="1"/>
</dbReference>
<organism evidence="10 11">
    <name type="scientific">Aquifex aeolicus</name>
    <dbReference type="NCBI Taxonomy" id="63363"/>
    <lineage>
        <taxon>Bacteria</taxon>
        <taxon>Pseudomonadati</taxon>
        <taxon>Aquificota</taxon>
        <taxon>Aquificia</taxon>
        <taxon>Aquificales</taxon>
        <taxon>Aquificaceae</taxon>
        <taxon>Aquifex</taxon>
    </lineage>
</organism>
<evidence type="ECO:0000313" key="11">
    <source>
        <dbReference type="Proteomes" id="UP000606463"/>
    </source>
</evidence>
<dbReference type="GO" id="GO:0005524">
    <property type="term" value="F:ATP binding"/>
    <property type="evidence" value="ECO:0007669"/>
    <property type="project" value="UniProtKB-UniRule"/>
</dbReference>
<dbReference type="SMART" id="SM00977">
    <property type="entry name" value="TilS_C"/>
    <property type="match status" value="1"/>
</dbReference>
<proteinExistence type="inferred from homology"/>
<dbReference type="Pfam" id="PF11734">
    <property type="entry name" value="TilS_C"/>
    <property type="match status" value="1"/>
</dbReference>
<evidence type="ECO:0000256" key="5">
    <source>
        <dbReference type="ARBA" id="ARBA00022741"/>
    </source>
</evidence>
<dbReference type="InterPro" id="IPR012094">
    <property type="entry name" value="tRNA_Ile_lys_synt"/>
</dbReference>
<gene>
    <name evidence="8 10" type="primary">tilS</name>
    <name evidence="10" type="ORF">EYH37_05790</name>
</gene>
<evidence type="ECO:0000256" key="8">
    <source>
        <dbReference type="HAMAP-Rule" id="MF_01161"/>
    </source>
</evidence>
<dbReference type="GO" id="GO:0032267">
    <property type="term" value="F:tRNA(Ile)-lysidine synthase activity"/>
    <property type="evidence" value="ECO:0007669"/>
    <property type="project" value="UniProtKB-EC"/>
</dbReference>
<sequence>MHKVEQKFLKAIKDFDLISKGDKIVVAFSGGADSTLLLYLLKEFYNYLGLKGLYAVYVNHGLRDSAEKDEEFVRTFTADLGIPFGIKRLNVKSFAKRQKLSVEEAGRVLRYKALEEVRQRLGYTKIATAHHLSDLAETQLLFYARGNIAGIKGFQPKEGVVIRPLFYLTKEEIYRYLEEKGITHVEDETNADLTIARNRIRHKVIPQLKLINPSLEDSALKLWIIHSEENRFWRIHSEELKKKILTRDGDILLKPFSELTTAEQRRFLKHLHPQWGFETVETVIRFVKSSKTFWVSKNLTLLKEGKILKIIHARLEFKPYIYKLPIEGEVFVKEANLLLKARVKKLSSEGQLFTKPSNMEFFQFESLPQYFFVRNRREGDRFVPFGRKGEVKLKEFLIKEKIPKHLRDTIPLLTLANKILWIVGVRRGNFFAVKDLNKEVVEVMYEQPY</sequence>
<dbReference type="NCBIfam" id="TIGR02433">
    <property type="entry name" value="lysidine_TilS_C"/>
    <property type="match status" value="1"/>
</dbReference>
<dbReference type="NCBIfam" id="TIGR02432">
    <property type="entry name" value="lysidine_TilS_N"/>
    <property type="match status" value="1"/>
</dbReference>
<comment type="catalytic activity">
    <reaction evidence="7 8">
        <text>cytidine(34) in tRNA(Ile2) + L-lysine + ATP = lysidine(34) in tRNA(Ile2) + AMP + diphosphate + H(+)</text>
        <dbReference type="Rhea" id="RHEA:43744"/>
        <dbReference type="Rhea" id="RHEA-COMP:10625"/>
        <dbReference type="Rhea" id="RHEA-COMP:10670"/>
        <dbReference type="ChEBI" id="CHEBI:15378"/>
        <dbReference type="ChEBI" id="CHEBI:30616"/>
        <dbReference type="ChEBI" id="CHEBI:32551"/>
        <dbReference type="ChEBI" id="CHEBI:33019"/>
        <dbReference type="ChEBI" id="CHEBI:82748"/>
        <dbReference type="ChEBI" id="CHEBI:83665"/>
        <dbReference type="ChEBI" id="CHEBI:456215"/>
        <dbReference type="EC" id="6.3.4.19"/>
    </reaction>
</comment>
<dbReference type="AlphaFoldDB" id="A0A9D0YPS7"/>
<dbReference type="EMBL" id="DQVE01000056">
    <property type="protein sequence ID" value="HIP98850.1"/>
    <property type="molecule type" value="Genomic_DNA"/>
</dbReference>
<protein>
    <recommendedName>
        <fullName evidence="8">tRNA(Ile)-lysidine synthase</fullName>
        <ecNumber evidence="8">6.3.4.19</ecNumber>
    </recommendedName>
    <alternativeName>
        <fullName evidence="8">tRNA(Ile)-2-lysyl-cytidine synthase</fullName>
    </alternativeName>
    <alternativeName>
        <fullName evidence="8">tRNA(Ile)-lysidine synthetase</fullName>
    </alternativeName>
</protein>
<dbReference type="InterPro" id="IPR011063">
    <property type="entry name" value="TilS/TtcA_N"/>
</dbReference>
<comment type="subcellular location">
    <subcellularLocation>
        <location evidence="1 8">Cytoplasm</location>
    </subcellularLocation>
</comment>
<dbReference type="InterPro" id="IPR014729">
    <property type="entry name" value="Rossmann-like_a/b/a_fold"/>
</dbReference>
<dbReference type="InterPro" id="IPR012796">
    <property type="entry name" value="Lysidine-tRNA-synth_C"/>
</dbReference>
<dbReference type="SUPFAM" id="SSF52402">
    <property type="entry name" value="Adenine nucleotide alpha hydrolases-like"/>
    <property type="match status" value="1"/>
</dbReference>
<comment type="domain">
    <text evidence="8">The N-terminal region contains the highly conserved SGGXDS motif, predicted to be a P-loop motif involved in ATP binding.</text>
</comment>
<comment type="caution">
    <text evidence="10">The sequence shown here is derived from an EMBL/GenBank/DDBJ whole genome shotgun (WGS) entry which is preliminary data.</text>
</comment>
<dbReference type="CDD" id="cd01992">
    <property type="entry name" value="TilS_N"/>
    <property type="match status" value="1"/>
</dbReference>
<evidence type="ECO:0000313" key="10">
    <source>
        <dbReference type="EMBL" id="HIP98850.1"/>
    </source>
</evidence>
<keyword evidence="5 8" id="KW-0547">Nucleotide-binding</keyword>
<dbReference type="Pfam" id="PF01171">
    <property type="entry name" value="ATP_bind_3"/>
    <property type="match status" value="1"/>
</dbReference>
<keyword evidence="6 8" id="KW-0067">ATP-binding</keyword>
<reference evidence="10" key="1">
    <citation type="journal article" date="2020" name="ISME J.">
        <title>Gammaproteobacteria mediating utilization of methyl-, sulfur- and petroleum organic compounds in deep ocean hydrothermal plumes.</title>
        <authorList>
            <person name="Zhou Z."/>
            <person name="Liu Y."/>
            <person name="Pan J."/>
            <person name="Cron B.R."/>
            <person name="Toner B.M."/>
            <person name="Anantharaman K."/>
            <person name="Breier J.A."/>
            <person name="Dick G.J."/>
            <person name="Li M."/>
        </authorList>
    </citation>
    <scope>NUCLEOTIDE SEQUENCE</scope>
    <source>
        <strain evidence="10">SZUA-1501</strain>
    </source>
</reference>
<keyword evidence="4 8" id="KW-0819">tRNA processing</keyword>
<feature type="binding site" evidence="8">
    <location>
        <begin position="29"/>
        <end position="34"/>
    </location>
    <ligand>
        <name>ATP</name>
        <dbReference type="ChEBI" id="CHEBI:30616"/>
    </ligand>
</feature>
<dbReference type="GO" id="GO:0005737">
    <property type="term" value="C:cytoplasm"/>
    <property type="evidence" value="ECO:0007669"/>
    <property type="project" value="UniProtKB-SubCell"/>
</dbReference>
<name>A0A9D0YPS7_AQUAO</name>
<dbReference type="EC" id="6.3.4.19" evidence="8"/>
<accession>A0A9D0YPS7</accession>
<dbReference type="PANTHER" id="PTHR43033">
    <property type="entry name" value="TRNA(ILE)-LYSIDINE SYNTHASE-RELATED"/>
    <property type="match status" value="1"/>
</dbReference>
<evidence type="ECO:0000256" key="4">
    <source>
        <dbReference type="ARBA" id="ARBA00022694"/>
    </source>
</evidence>
<evidence type="ECO:0000256" key="1">
    <source>
        <dbReference type="ARBA" id="ARBA00004496"/>
    </source>
</evidence>
<comment type="function">
    <text evidence="8">Ligates lysine onto the cytidine present at position 34 of the AUA codon-specific tRNA(Ile) that contains the anticodon CAU, in an ATP-dependent manner. Cytidine is converted to lysidine, thus changing the amino acid specificity of the tRNA from methionine to isoleucine.</text>
</comment>
<evidence type="ECO:0000259" key="9">
    <source>
        <dbReference type="SMART" id="SM00977"/>
    </source>
</evidence>
<evidence type="ECO:0000256" key="6">
    <source>
        <dbReference type="ARBA" id="ARBA00022840"/>
    </source>
</evidence>
<comment type="similarity">
    <text evidence="8">Belongs to the tRNA(Ile)-lysidine synthase family.</text>
</comment>
<feature type="domain" description="Lysidine-tRNA(Ile) synthetase C-terminal" evidence="9">
    <location>
        <begin position="371"/>
        <end position="443"/>
    </location>
</feature>
<dbReference type="Gene3D" id="1.20.59.20">
    <property type="match status" value="1"/>
</dbReference>
<dbReference type="PANTHER" id="PTHR43033:SF1">
    <property type="entry name" value="TRNA(ILE)-LYSIDINE SYNTHASE-RELATED"/>
    <property type="match status" value="1"/>
</dbReference>
<evidence type="ECO:0000256" key="2">
    <source>
        <dbReference type="ARBA" id="ARBA00022490"/>
    </source>
</evidence>